<dbReference type="InterPro" id="IPR003965">
    <property type="entry name" value="Fatty_acid_synthase"/>
</dbReference>
<organism evidence="2 3">
    <name type="scientific">Marisediminitalea aggregata</name>
    <dbReference type="NCBI Taxonomy" id="634436"/>
    <lineage>
        <taxon>Bacteria</taxon>
        <taxon>Pseudomonadati</taxon>
        <taxon>Pseudomonadota</taxon>
        <taxon>Gammaproteobacteria</taxon>
        <taxon>Alteromonadales</taxon>
        <taxon>Alteromonadaceae</taxon>
        <taxon>Marisediminitalea</taxon>
    </lineage>
</organism>
<sequence length="285" mass="31685">MLGLYLQAAMKKARPFSAADVEGLQRAPVLWENLLPNTRRYKKYCELAGWQQDDTMHPLYWQVRSLPLQLKLISSPQSPFAMLGLVHISNRVTDYTQCRPDIPCELIVRFGQVFQHRRGYAFEVVVTATQRGKPVYAAVGTYLARTGHSATGLPAWEERDMTLPDDTSELTPIQASGGLIRHYARVSGDYNPIHLSQVTAKLFGFKRAIAHGMWTAARVISDLQASRQLSGQEIDIQFKRPLFLPGKAKAVVGLTSENTSFSVLSEGTTSEPTVYMCGTLRSPAG</sequence>
<dbReference type="PANTHER" id="PTHR43841">
    <property type="entry name" value="3-HYDROXYACYL-THIOESTER DEHYDRATASE HTDX-RELATED"/>
    <property type="match status" value="1"/>
</dbReference>
<evidence type="ECO:0000313" key="2">
    <source>
        <dbReference type="EMBL" id="SHG60081.1"/>
    </source>
</evidence>
<dbReference type="PRINTS" id="PR01483">
    <property type="entry name" value="FASYNTHASE"/>
</dbReference>
<accession>A0A1M5L507</accession>
<dbReference type="GO" id="GO:0006633">
    <property type="term" value="P:fatty acid biosynthetic process"/>
    <property type="evidence" value="ECO:0007669"/>
    <property type="project" value="InterPro"/>
</dbReference>
<dbReference type="PANTHER" id="PTHR43841:SF3">
    <property type="entry name" value="(3R)-HYDROXYACYL-ACP DEHYDRATASE SUBUNIT HADB"/>
    <property type="match status" value="1"/>
</dbReference>
<dbReference type="RefSeq" id="WP_073322971.1">
    <property type="nucleotide sequence ID" value="NZ_FQWD01000004.1"/>
</dbReference>
<dbReference type="STRING" id="634436.SAMN05216361_2527"/>
<dbReference type="OrthoDB" id="9774179at2"/>
<dbReference type="EMBL" id="FQWD01000004">
    <property type="protein sequence ID" value="SHG60081.1"/>
    <property type="molecule type" value="Genomic_DNA"/>
</dbReference>
<dbReference type="InterPro" id="IPR002539">
    <property type="entry name" value="MaoC-like_dom"/>
</dbReference>
<dbReference type="InterPro" id="IPR029069">
    <property type="entry name" value="HotDog_dom_sf"/>
</dbReference>
<gene>
    <name evidence="2" type="ORF">SAMN05216361_2527</name>
</gene>
<dbReference type="Proteomes" id="UP000184520">
    <property type="component" value="Unassembled WGS sequence"/>
</dbReference>
<proteinExistence type="predicted"/>
<dbReference type="GO" id="GO:0004312">
    <property type="term" value="F:fatty acid synthase activity"/>
    <property type="evidence" value="ECO:0007669"/>
    <property type="project" value="InterPro"/>
</dbReference>
<dbReference type="SUPFAM" id="SSF54637">
    <property type="entry name" value="Thioesterase/thiol ester dehydrase-isomerase"/>
    <property type="match status" value="1"/>
</dbReference>
<protein>
    <submittedName>
        <fullName evidence="2">MaoC like domain-containing protein</fullName>
    </submittedName>
</protein>
<dbReference type="Gene3D" id="3.10.129.10">
    <property type="entry name" value="Hotdog Thioesterase"/>
    <property type="match status" value="1"/>
</dbReference>
<feature type="domain" description="MaoC-like" evidence="1">
    <location>
        <begin position="175"/>
        <end position="256"/>
    </location>
</feature>
<name>A0A1M5L507_9ALTE</name>
<evidence type="ECO:0000313" key="3">
    <source>
        <dbReference type="Proteomes" id="UP000184520"/>
    </source>
</evidence>
<dbReference type="AlphaFoldDB" id="A0A1M5L507"/>
<dbReference type="GO" id="GO:0005835">
    <property type="term" value="C:fatty acid synthase complex"/>
    <property type="evidence" value="ECO:0007669"/>
    <property type="project" value="InterPro"/>
</dbReference>
<reference evidence="3" key="1">
    <citation type="submission" date="2016-11" db="EMBL/GenBank/DDBJ databases">
        <authorList>
            <person name="Varghese N."/>
            <person name="Submissions S."/>
        </authorList>
    </citation>
    <scope>NUCLEOTIDE SEQUENCE [LARGE SCALE GENOMIC DNA]</scope>
    <source>
        <strain evidence="3">CGMCC 1.8995</strain>
    </source>
</reference>
<evidence type="ECO:0000259" key="1">
    <source>
        <dbReference type="Pfam" id="PF01575"/>
    </source>
</evidence>
<dbReference type="Pfam" id="PF01575">
    <property type="entry name" value="MaoC_dehydratas"/>
    <property type="match status" value="1"/>
</dbReference>
<keyword evidence="3" id="KW-1185">Reference proteome</keyword>